<evidence type="ECO:0000313" key="1">
    <source>
        <dbReference type="EMBL" id="KAL3587170.1"/>
    </source>
</evidence>
<evidence type="ECO:0000313" key="2">
    <source>
        <dbReference type="Proteomes" id="UP000309997"/>
    </source>
</evidence>
<dbReference type="Proteomes" id="UP000309997">
    <property type="component" value="Unassembled WGS sequence"/>
</dbReference>
<accession>A0ACC4C6N9</accession>
<sequence length="69" mass="7628">MQNSFSFICETVVSAESPFLELQKCLPAANSLDGGKSMEMMENQCVISDVSPFRSHLAFILDNQALIRS</sequence>
<protein>
    <submittedName>
        <fullName evidence="1">Uncharacterized protein</fullName>
    </submittedName>
</protein>
<reference evidence="1 2" key="1">
    <citation type="journal article" date="2024" name="Plant Biotechnol. J.">
        <title>Genome and CRISPR/Cas9 system of a widespread forest tree (Populus alba) in the world.</title>
        <authorList>
            <person name="Liu Y.J."/>
            <person name="Jiang P.F."/>
            <person name="Han X.M."/>
            <person name="Li X.Y."/>
            <person name="Wang H.M."/>
            <person name="Wang Y.J."/>
            <person name="Wang X.X."/>
            <person name="Zeng Q.Y."/>
        </authorList>
    </citation>
    <scope>NUCLEOTIDE SEQUENCE [LARGE SCALE GENOMIC DNA]</scope>
    <source>
        <strain evidence="2">cv. PAL-ZL1</strain>
    </source>
</reference>
<name>A0ACC4C6N9_POPAL</name>
<comment type="caution">
    <text evidence="1">The sequence shown here is derived from an EMBL/GenBank/DDBJ whole genome shotgun (WGS) entry which is preliminary data.</text>
</comment>
<dbReference type="EMBL" id="RCHU02000006">
    <property type="protein sequence ID" value="KAL3587170.1"/>
    <property type="molecule type" value="Genomic_DNA"/>
</dbReference>
<keyword evidence="2" id="KW-1185">Reference proteome</keyword>
<gene>
    <name evidence="1" type="ORF">D5086_014037</name>
</gene>
<organism evidence="1 2">
    <name type="scientific">Populus alba</name>
    <name type="common">White poplar</name>
    <dbReference type="NCBI Taxonomy" id="43335"/>
    <lineage>
        <taxon>Eukaryota</taxon>
        <taxon>Viridiplantae</taxon>
        <taxon>Streptophyta</taxon>
        <taxon>Embryophyta</taxon>
        <taxon>Tracheophyta</taxon>
        <taxon>Spermatophyta</taxon>
        <taxon>Magnoliopsida</taxon>
        <taxon>eudicotyledons</taxon>
        <taxon>Gunneridae</taxon>
        <taxon>Pentapetalae</taxon>
        <taxon>rosids</taxon>
        <taxon>fabids</taxon>
        <taxon>Malpighiales</taxon>
        <taxon>Salicaceae</taxon>
        <taxon>Saliceae</taxon>
        <taxon>Populus</taxon>
    </lineage>
</organism>
<proteinExistence type="predicted"/>